<proteinExistence type="predicted"/>
<dbReference type="AlphaFoldDB" id="A0A9D7STR0"/>
<feature type="signal peptide" evidence="1">
    <location>
        <begin position="1"/>
        <end position="19"/>
    </location>
</feature>
<evidence type="ECO:0000256" key="1">
    <source>
        <dbReference type="SAM" id="SignalP"/>
    </source>
</evidence>
<evidence type="ECO:0000313" key="2">
    <source>
        <dbReference type="EMBL" id="MBK9982126.1"/>
    </source>
</evidence>
<feature type="chain" id="PRO_5038823633" evidence="1">
    <location>
        <begin position="20"/>
        <end position="982"/>
    </location>
</feature>
<organism evidence="2 3">
    <name type="scientific">Candidatus Opimibacter skivensis</name>
    <dbReference type="NCBI Taxonomy" id="2982028"/>
    <lineage>
        <taxon>Bacteria</taxon>
        <taxon>Pseudomonadati</taxon>
        <taxon>Bacteroidota</taxon>
        <taxon>Saprospiria</taxon>
        <taxon>Saprospirales</taxon>
        <taxon>Saprospiraceae</taxon>
        <taxon>Candidatus Opimibacter</taxon>
    </lineage>
</organism>
<dbReference type="Gene3D" id="2.60.40.3440">
    <property type="match status" value="1"/>
</dbReference>
<evidence type="ECO:0000313" key="3">
    <source>
        <dbReference type="Proteomes" id="UP000808337"/>
    </source>
</evidence>
<reference evidence="2 3" key="1">
    <citation type="submission" date="2020-10" db="EMBL/GenBank/DDBJ databases">
        <title>Connecting structure to function with the recovery of over 1000 high-quality activated sludge metagenome-assembled genomes encoding full-length rRNA genes using long-read sequencing.</title>
        <authorList>
            <person name="Singleton C.M."/>
            <person name="Petriglieri F."/>
            <person name="Kristensen J.M."/>
            <person name="Kirkegaard R.H."/>
            <person name="Michaelsen T.Y."/>
            <person name="Andersen M.H."/>
            <person name="Karst S.M."/>
            <person name="Dueholm M.S."/>
            <person name="Nielsen P.H."/>
            <person name="Albertsen M."/>
        </authorList>
    </citation>
    <scope>NUCLEOTIDE SEQUENCE [LARGE SCALE GENOMIC DNA]</scope>
    <source>
        <strain evidence="2">Ribe_18-Q3-R11-54_MAXAC.273</strain>
    </source>
</reference>
<name>A0A9D7STR0_9BACT</name>
<keyword evidence="1" id="KW-0732">Signal</keyword>
<dbReference type="SMART" id="SM00710">
    <property type="entry name" value="PbH1"/>
    <property type="match status" value="8"/>
</dbReference>
<dbReference type="NCBIfam" id="TIGR01451">
    <property type="entry name" value="B_ant_repeat"/>
    <property type="match status" value="1"/>
</dbReference>
<dbReference type="Proteomes" id="UP000808337">
    <property type="component" value="Unassembled WGS sequence"/>
</dbReference>
<gene>
    <name evidence="2" type="ORF">IPP15_06815</name>
</gene>
<sequence>MRFILILVCLLTLRTFTSAQTIPAPTQVDSISIDNGTPLSADPNDRIRYKVTIQNTGGSPATNVQLNAVPDPRTTLVPGSFRTSPLALDDAYASTGNVGLNVPVGAGLKANDFDDNLALATVTAGTFATTQSGSVMIAADGSFTYTPPAGFTGTDTYVYTLNDGNHVPGVVATSTATVTFTVSNLIWFIDNSAPAGDGRLGTPFNSLAAFNAGSAAAADVVYIEQTGTDYTAGIVLQNGERLFGEGHTGGANLANVLPFSLAPNSKTLPNINGLRPIITNAAGDGVGVAQNNILRGFDVGSCSDFGMENLAAATVGTLTISEVAINNTSGGGIKVGNGGVLAVTFSSISSSGGVNGINLSGSCTGSFVGGTGAISNPSGAAFLISGGTAAVDYNGTLSKTGTSSGRLVDIQTHATGLISLDGNLTNTATGATGIFANANTSGTISFNGASKTLTTAANGAVTFTSNTGTTINFTAGGLVINTTSGGGYSATGGGTVNVTGTTNTITSTTGTALNVANTTIGASNLNFLSISANGAANGIVLNTTGASGGLSVTGTGTTNGSGGTIQNITNRGVSATSTLNLSLKNITFTNANTTDGAPCGAADNSGCNAAIYLNTVTNATLDNTDINGTAQQGINLREVNGFTLNGSTIINGGAGGQTEEADFYALNLFGTCAITNSSLTVPAERAAVIYNTSKTMALTVNASTFGMNQTQPLGADGLEISSFGASNTTIDVIASTFIQPKTNGLQVITEGTSVSDVDIQTSTFDPGTGLAAAIDLDVNNTANMKFNIVNNPMIKGKGINIVNIFAFPSATFEGRINSNTVVNNGGSGAGIRVFSQGNGNSKVEIKNNTVTGGDDYGIDVTCQLGTGRLDATITGNTASVTALGFYVIHALAGNSGSVNTNKVCANVANNTTTAAAGAIGNFQARSATAGHEILLQGGGGTVAANWSANTNTPVPGLTSQSGTGVFTFGATCAIPANPIVSP</sequence>
<dbReference type="EMBL" id="JADKGY010000001">
    <property type="protein sequence ID" value="MBK9982126.1"/>
    <property type="molecule type" value="Genomic_DNA"/>
</dbReference>
<comment type="caution">
    <text evidence="2">The sequence shown here is derived from an EMBL/GenBank/DDBJ whole genome shotgun (WGS) entry which is preliminary data.</text>
</comment>
<accession>A0A9D7STR0</accession>
<protein>
    <submittedName>
        <fullName evidence="2">Cadherin-like domain-containing protein</fullName>
    </submittedName>
</protein>
<dbReference type="InterPro" id="IPR047589">
    <property type="entry name" value="DUF11_rpt"/>
</dbReference>
<dbReference type="Pfam" id="PF17963">
    <property type="entry name" value="Big_9"/>
    <property type="match status" value="1"/>
</dbReference>
<dbReference type="InterPro" id="IPR006626">
    <property type="entry name" value="PbH1"/>
</dbReference>